<dbReference type="InterPro" id="IPR036398">
    <property type="entry name" value="CA_dom_sf"/>
</dbReference>
<feature type="domain" description="Alpha-carbonic anhydrase" evidence="9">
    <location>
        <begin position="36"/>
        <end position="293"/>
    </location>
</feature>
<feature type="signal peptide" evidence="8">
    <location>
        <begin position="1"/>
        <end position="31"/>
    </location>
</feature>
<accession>A0A0B7AW18</accession>
<evidence type="ECO:0000256" key="8">
    <source>
        <dbReference type="SAM" id="SignalP"/>
    </source>
</evidence>
<evidence type="ECO:0000256" key="6">
    <source>
        <dbReference type="ARBA" id="ARBA00023239"/>
    </source>
</evidence>
<name>A0A0B7AW18_9EUPU</name>
<dbReference type="Pfam" id="PF00194">
    <property type="entry name" value="Carb_anhydrase"/>
    <property type="match status" value="1"/>
</dbReference>
<keyword evidence="8" id="KW-0732">Signal</keyword>
<dbReference type="EMBL" id="HACG01037967">
    <property type="protein sequence ID" value="CEK84832.1"/>
    <property type="molecule type" value="Transcribed_RNA"/>
</dbReference>
<evidence type="ECO:0000313" key="10">
    <source>
        <dbReference type="EMBL" id="CEK84832.1"/>
    </source>
</evidence>
<evidence type="ECO:0000256" key="7">
    <source>
        <dbReference type="ARBA" id="ARBA00048348"/>
    </source>
</evidence>
<dbReference type="SMART" id="SM01057">
    <property type="entry name" value="Carb_anhydrase"/>
    <property type="match status" value="1"/>
</dbReference>
<organism evidence="10">
    <name type="scientific">Arion vulgaris</name>
    <dbReference type="NCBI Taxonomy" id="1028688"/>
    <lineage>
        <taxon>Eukaryota</taxon>
        <taxon>Metazoa</taxon>
        <taxon>Spiralia</taxon>
        <taxon>Lophotrochozoa</taxon>
        <taxon>Mollusca</taxon>
        <taxon>Gastropoda</taxon>
        <taxon>Heterobranchia</taxon>
        <taxon>Euthyneura</taxon>
        <taxon>Panpulmonata</taxon>
        <taxon>Eupulmonata</taxon>
        <taxon>Stylommatophora</taxon>
        <taxon>Helicina</taxon>
        <taxon>Arionoidea</taxon>
        <taxon>Arionidae</taxon>
        <taxon>Arion</taxon>
    </lineage>
</organism>
<dbReference type="GO" id="GO:0008270">
    <property type="term" value="F:zinc ion binding"/>
    <property type="evidence" value="ECO:0007669"/>
    <property type="project" value="InterPro"/>
</dbReference>
<dbReference type="CDD" id="cd00326">
    <property type="entry name" value="alpha_CA"/>
    <property type="match status" value="1"/>
</dbReference>
<keyword evidence="3" id="KW-0479">Metal-binding</keyword>
<dbReference type="EC" id="4.2.1.1" evidence="2"/>
<dbReference type="PANTHER" id="PTHR18952">
    <property type="entry name" value="CARBONIC ANHYDRASE"/>
    <property type="match status" value="1"/>
</dbReference>
<protein>
    <recommendedName>
        <fullName evidence="2">carbonic anhydrase</fullName>
        <ecNumber evidence="2">4.2.1.1</ecNumber>
    </recommendedName>
</protein>
<dbReference type="InterPro" id="IPR001148">
    <property type="entry name" value="CA_dom"/>
</dbReference>
<dbReference type="AlphaFoldDB" id="A0A0B7AW18"/>
<evidence type="ECO:0000259" key="9">
    <source>
        <dbReference type="PROSITE" id="PS51144"/>
    </source>
</evidence>
<dbReference type="InterPro" id="IPR023561">
    <property type="entry name" value="Carbonic_anhydrase_a-class"/>
</dbReference>
<sequence>MAWFKQDCWRQITSTIALFLMVVMTGRQCEANTTAPSWNYQAGDVKGPENWYLNYPDCDGVMQSPINIVTNETVQDKTLQEFDLTDYTITDGVKMKMENVGGHTAEVVYAGKDVILKGGSLPAKYKLRQFHFHWGGNTSLGSEHSIDGRYSALEMHLVHTQIRFETVTDASCKPFGLAVLAVLIEVGRRNKNFDVIINNLSKIPKAYDEIEIDSFAVRDLLPSAPLKYYRYYGSLTTPPCCESVIWSVAVKKVQISADQLNAFRSLLDDEDKQLVDDYRFLQNLNSRTVLLTV</sequence>
<comment type="catalytic activity">
    <reaction evidence="7">
        <text>hydrogencarbonate + H(+) = CO2 + H2O</text>
        <dbReference type="Rhea" id="RHEA:10748"/>
        <dbReference type="ChEBI" id="CHEBI:15377"/>
        <dbReference type="ChEBI" id="CHEBI:15378"/>
        <dbReference type="ChEBI" id="CHEBI:16526"/>
        <dbReference type="ChEBI" id="CHEBI:17544"/>
        <dbReference type="EC" id="4.2.1.1"/>
    </reaction>
</comment>
<evidence type="ECO:0000256" key="1">
    <source>
        <dbReference type="ARBA" id="ARBA00010718"/>
    </source>
</evidence>
<evidence type="ECO:0000256" key="3">
    <source>
        <dbReference type="ARBA" id="ARBA00022723"/>
    </source>
</evidence>
<comment type="similarity">
    <text evidence="1">Belongs to the alpha-carbonic anhydrase family.</text>
</comment>
<proteinExistence type="inferred from homology"/>
<evidence type="ECO:0000256" key="2">
    <source>
        <dbReference type="ARBA" id="ARBA00012925"/>
    </source>
</evidence>
<dbReference type="PROSITE" id="PS51144">
    <property type="entry name" value="ALPHA_CA_2"/>
    <property type="match status" value="1"/>
</dbReference>
<keyword evidence="5" id="KW-0325">Glycoprotein</keyword>
<evidence type="ECO:0000256" key="5">
    <source>
        <dbReference type="ARBA" id="ARBA00023180"/>
    </source>
</evidence>
<evidence type="ECO:0000256" key="4">
    <source>
        <dbReference type="ARBA" id="ARBA00022833"/>
    </source>
</evidence>
<dbReference type="Gene3D" id="3.10.200.10">
    <property type="entry name" value="Alpha carbonic anhydrase"/>
    <property type="match status" value="1"/>
</dbReference>
<reference evidence="10" key="1">
    <citation type="submission" date="2014-12" db="EMBL/GenBank/DDBJ databases">
        <title>Insight into the proteome of Arion vulgaris.</title>
        <authorList>
            <person name="Aradska J."/>
            <person name="Bulat T."/>
            <person name="Smidak R."/>
            <person name="Sarate P."/>
            <person name="Gangsoo J."/>
            <person name="Sialana F."/>
            <person name="Bilban M."/>
            <person name="Lubec G."/>
        </authorList>
    </citation>
    <scope>NUCLEOTIDE SEQUENCE</scope>
    <source>
        <tissue evidence="10">Skin</tissue>
    </source>
</reference>
<feature type="chain" id="PRO_5002124436" description="carbonic anhydrase" evidence="8">
    <location>
        <begin position="32"/>
        <end position="293"/>
    </location>
</feature>
<keyword evidence="6" id="KW-0456">Lyase</keyword>
<keyword evidence="4" id="KW-0862">Zinc</keyword>
<dbReference type="SUPFAM" id="SSF51069">
    <property type="entry name" value="Carbonic anhydrase"/>
    <property type="match status" value="1"/>
</dbReference>
<dbReference type="GO" id="GO:0005886">
    <property type="term" value="C:plasma membrane"/>
    <property type="evidence" value="ECO:0007669"/>
    <property type="project" value="TreeGrafter"/>
</dbReference>
<gene>
    <name evidence="10" type="primary">ORF144768</name>
</gene>
<dbReference type="GO" id="GO:0004089">
    <property type="term" value="F:carbonate dehydratase activity"/>
    <property type="evidence" value="ECO:0007669"/>
    <property type="project" value="UniProtKB-EC"/>
</dbReference>
<dbReference type="FunFam" id="3.10.200.10:FF:000003">
    <property type="entry name" value="Carbonic anhydrase 12"/>
    <property type="match status" value="1"/>
</dbReference>
<dbReference type="PANTHER" id="PTHR18952:SF265">
    <property type="entry name" value="CARBONIC ANHYDRASE"/>
    <property type="match status" value="1"/>
</dbReference>